<feature type="coiled-coil region" evidence="2">
    <location>
        <begin position="388"/>
        <end position="429"/>
    </location>
</feature>
<evidence type="ECO:0000313" key="6">
    <source>
        <dbReference type="Proteomes" id="UP000243515"/>
    </source>
</evidence>
<feature type="compositionally biased region" description="Pro residues" evidence="3">
    <location>
        <begin position="263"/>
        <end position="274"/>
    </location>
</feature>
<dbReference type="Pfam" id="PF23742">
    <property type="entry name" value="VBS_C3G9"/>
    <property type="match status" value="1"/>
</dbReference>
<feature type="domain" description="GIT Spa2 homology (SHD)" evidence="4">
    <location>
        <begin position="191"/>
        <end position="221"/>
    </location>
</feature>
<feature type="compositionally biased region" description="Polar residues" evidence="3">
    <location>
        <begin position="744"/>
        <end position="760"/>
    </location>
</feature>
<feature type="compositionally biased region" description="Gly residues" evidence="3">
    <location>
        <begin position="285"/>
        <end position="297"/>
    </location>
</feature>
<dbReference type="InterPro" id="IPR039892">
    <property type="entry name" value="Spa2/Sph1"/>
</dbReference>
<comment type="caution">
    <text evidence="5">The sequence shown here is derived from an EMBL/GenBank/DDBJ whole genome shotgun (WGS) entry which is preliminary data.</text>
</comment>
<feature type="region of interest" description="Disordered" evidence="3">
    <location>
        <begin position="1"/>
        <end position="105"/>
    </location>
</feature>
<evidence type="ECO:0000256" key="1">
    <source>
        <dbReference type="ARBA" id="ARBA00022737"/>
    </source>
</evidence>
<evidence type="ECO:0000313" key="5">
    <source>
        <dbReference type="EMBL" id="OXV08423.1"/>
    </source>
</evidence>
<proteinExistence type="predicted"/>
<feature type="region of interest" description="Disordered" evidence="3">
    <location>
        <begin position="219"/>
        <end position="359"/>
    </location>
</feature>
<dbReference type="EMBL" id="NPHW01004115">
    <property type="protein sequence ID" value="OXV08423.1"/>
    <property type="molecule type" value="Genomic_DNA"/>
</dbReference>
<dbReference type="SMART" id="SM00555">
    <property type="entry name" value="GIT"/>
    <property type="match status" value="2"/>
</dbReference>
<feature type="compositionally biased region" description="Polar residues" evidence="3">
    <location>
        <begin position="83"/>
        <end position="94"/>
    </location>
</feature>
<dbReference type="Pfam" id="PF08518">
    <property type="entry name" value="GIT_SHD"/>
    <property type="match status" value="2"/>
</dbReference>
<feature type="region of interest" description="Disordered" evidence="3">
    <location>
        <begin position="721"/>
        <end position="786"/>
    </location>
</feature>
<evidence type="ECO:0000256" key="2">
    <source>
        <dbReference type="SAM" id="Coils"/>
    </source>
</evidence>
<dbReference type="AlphaFoldDB" id="A0A232LW96"/>
<dbReference type="Pfam" id="PF12205">
    <property type="entry name" value="GIT1_C"/>
    <property type="match status" value="1"/>
</dbReference>
<name>A0A232LW96_9EURO</name>
<dbReference type="Gene3D" id="1.20.120.330">
    <property type="entry name" value="Nucleotidyltransferases domain 2"/>
    <property type="match status" value="1"/>
</dbReference>
<dbReference type="Proteomes" id="UP000243515">
    <property type="component" value="Unassembled WGS sequence"/>
</dbReference>
<sequence>MSRTATMSPVSADGSEWSELNQYQAGSKPEPTFSQTFPPSRGNLATPPVSGGPPGQMGMNSGLSNGPLRRPGDPGNPSPPSSVNTRLSDGTLSDHQSRRYRRMEEALAHHYHSLKRFLQNPHQSERANKSNKARDKLLRLSPTQFHELSTDVYDELVRRQQATGGPGRPPRLDIPSFLPPRNDFHEKRNQARQKLSSLQQQRFKDLATDVFCELERRFPHFTKPDSPPVGSHSPSLRGPPPGRGNGPPNGYALRPGSNGYPPNGYPPNGYPPNGYPGGPRSQSRGPGGRGYPSGGAPNGRFPARGESLGGPPPGINGGDATPGSEPLPKSFQSNTIVPNKSTLIEDDDDTAGMDDDYDGRSDAFALDGVLQSRPGTTTTLGDGEKRLLADTQSQVSSLQERAEELEELLKLKDQEVSRLREEQERAQMTRSERREWEDFKADLESKVSKVENLNSSLQFELEQARMDRTNVERDLREQVEAAQNTPRDGELQARFDDLERRHRSLQVELREQQQVTEEVRREASSFLKEMRAMSDRSNSNWEREEKLSRDVNRLEEEVKEWKGRYANAKTQLRHLRAVSVGISGFRPDVETVAKENELMQQDGLVKDVHVTKFQVSIDELLRIARSGEPVLLMEQIKTVVVSVRHITQDIETGQSGGVEKPILQKKAKTKVSATANNLITASKNFANSNGLSPVSLLDAAASHLTAAVVDLVRIVKVRPTPADELDDDDDNMAPMQSPGYFSVAPSQDRLSNEESVYSAISSPSPRSRSQNNSRRPSSRNGIPNGQSLAATMKLGFGIRPRGGDLEELKLYLEDQTEGLVQSIQALVASIRAEDDISTIRGHISAISTVVGNVVNSTDNSMNKPDANPALRECASPIIQTLAKCRDRLSKAGTDGVNITDSTNLRGVTSKLPPIAFEIARETKELVQQIDQIEFDDGDGDDFR</sequence>
<feature type="compositionally biased region" description="Low complexity" evidence="3">
    <location>
        <begin position="761"/>
        <end position="780"/>
    </location>
</feature>
<feature type="compositionally biased region" description="Polar residues" evidence="3">
    <location>
        <begin position="330"/>
        <end position="342"/>
    </location>
</feature>
<feature type="compositionally biased region" description="Low complexity" evidence="3">
    <location>
        <begin position="246"/>
        <end position="262"/>
    </location>
</feature>
<gene>
    <name evidence="5" type="ORF">Egran_03814</name>
</gene>
<protein>
    <recommendedName>
        <fullName evidence="4">GIT Spa2 homology (SHD) domain-containing protein</fullName>
    </recommendedName>
</protein>
<dbReference type="InterPro" id="IPR022018">
    <property type="entry name" value="GIT1_C"/>
</dbReference>
<dbReference type="GO" id="GO:0005078">
    <property type="term" value="F:MAP-kinase scaffold activity"/>
    <property type="evidence" value="ECO:0007669"/>
    <property type="project" value="TreeGrafter"/>
</dbReference>
<feature type="domain" description="GIT Spa2 homology (SHD)" evidence="4">
    <location>
        <begin position="133"/>
        <end position="163"/>
    </location>
</feature>
<keyword evidence="1" id="KW-0677">Repeat</keyword>
<dbReference type="OrthoDB" id="5588096at2759"/>
<keyword evidence="6" id="KW-1185">Reference proteome</keyword>
<accession>A0A232LW96</accession>
<dbReference type="InterPro" id="IPR056439">
    <property type="entry name" value="VBS_C3G9"/>
</dbReference>
<dbReference type="GO" id="GO:0005826">
    <property type="term" value="C:actomyosin contractile ring"/>
    <property type="evidence" value="ECO:0007669"/>
    <property type="project" value="TreeGrafter"/>
</dbReference>
<keyword evidence="2" id="KW-0175">Coiled coil</keyword>
<evidence type="ECO:0000256" key="3">
    <source>
        <dbReference type="SAM" id="MobiDB-lite"/>
    </source>
</evidence>
<feature type="region of interest" description="Disordered" evidence="3">
    <location>
        <begin position="117"/>
        <end position="136"/>
    </location>
</feature>
<feature type="compositionally biased region" description="Acidic residues" evidence="3">
    <location>
        <begin position="344"/>
        <end position="357"/>
    </location>
</feature>
<reference evidence="5 6" key="1">
    <citation type="journal article" date="2015" name="Environ. Microbiol.">
        <title>Metagenome sequence of Elaphomyces granulatus from sporocarp tissue reveals Ascomycota ectomycorrhizal fingerprints of genome expansion and a Proteobacteria-rich microbiome.</title>
        <authorList>
            <person name="Quandt C.A."/>
            <person name="Kohler A."/>
            <person name="Hesse C.N."/>
            <person name="Sharpton T.J."/>
            <person name="Martin F."/>
            <person name="Spatafora J.W."/>
        </authorList>
    </citation>
    <scope>NUCLEOTIDE SEQUENCE [LARGE SCALE GENOMIC DNA]</scope>
    <source>
        <strain evidence="5 6">OSC145934</strain>
    </source>
</reference>
<feature type="region of interest" description="Disordered" evidence="3">
    <location>
        <begin position="160"/>
        <end position="200"/>
    </location>
</feature>
<feature type="compositionally biased region" description="Basic and acidic residues" evidence="3">
    <location>
        <begin position="123"/>
        <end position="136"/>
    </location>
</feature>
<dbReference type="InterPro" id="IPR013724">
    <property type="entry name" value="GIT_SHD"/>
</dbReference>
<organism evidence="5 6">
    <name type="scientific">Elaphomyces granulatus</name>
    <dbReference type="NCBI Taxonomy" id="519963"/>
    <lineage>
        <taxon>Eukaryota</taxon>
        <taxon>Fungi</taxon>
        <taxon>Dikarya</taxon>
        <taxon>Ascomycota</taxon>
        <taxon>Pezizomycotina</taxon>
        <taxon>Eurotiomycetes</taxon>
        <taxon>Eurotiomycetidae</taxon>
        <taxon>Eurotiales</taxon>
        <taxon>Elaphomycetaceae</taxon>
        <taxon>Elaphomyces</taxon>
    </lineage>
</organism>
<feature type="coiled-coil region" evidence="2">
    <location>
        <begin position="461"/>
        <end position="571"/>
    </location>
</feature>
<dbReference type="GO" id="GO:1902716">
    <property type="term" value="C:cell cortex of growing cell tip"/>
    <property type="evidence" value="ECO:0007669"/>
    <property type="project" value="TreeGrafter"/>
</dbReference>
<dbReference type="PANTHER" id="PTHR21601:SF0">
    <property type="entry name" value="PROTEIN SPA2-RELATED"/>
    <property type="match status" value="1"/>
</dbReference>
<dbReference type="PANTHER" id="PTHR21601">
    <property type="entry name" value="SPA2 PROTEIN"/>
    <property type="match status" value="1"/>
</dbReference>
<evidence type="ECO:0000259" key="4">
    <source>
        <dbReference type="SMART" id="SM00555"/>
    </source>
</evidence>